<dbReference type="Pfam" id="PF13456">
    <property type="entry name" value="RVT_3"/>
    <property type="match status" value="1"/>
</dbReference>
<name>A0ABR0MZH4_GOSAR</name>
<protein>
    <recommendedName>
        <fullName evidence="1">RNase H type-1 domain-containing protein</fullName>
    </recommendedName>
</protein>
<accession>A0ABR0MZH4</accession>
<evidence type="ECO:0000259" key="1">
    <source>
        <dbReference type="Pfam" id="PF13456"/>
    </source>
</evidence>
<proteinExistence type="predicted"/>
<dbReference type="PANTHER" id="PTHR47723:SF19">
    <property type="entry name" value="POLYNUCLEOTIDYL TRANSFERASE, RIBONUCLEASE H-LIKE SUPERFAMILY PROTEIN"/>
    <property type="match status" value="1"/>
</dbReference>
<dbReference type="PANTHER" id="PTHR47723">
    <property type="entry name" value="OS05G0353850 PROTEIN"/>
    <property type="match status" value="1"/>
</dbReference>
<dbReference type="InterPro" id="IPR053151">
    <property type="entry name" value="RNase_H-like"/>
</dbReference>
<dbReference type="InterPro" id="IPR012337">
    <property type="entry name" value="RNaseH-like_sf"/>
</dbReference>
<dbReference type="InterPro" id="IPR036397">
    <property type="entry name" value="RNaseH_sf"/>
</dbReference>
<gene>
    <name evidence="2" type="ORF">PVK06_038212</name>
</gene>
<feature type="domain" description="RNase H type-1" evidence="1">
    <location>
        <begin position="24"/>
        <end position="103"/>
    </location>
</feature>
<organism evidence="2 3">
    <name type="scientific">Gossypium arboreum</name>
    <name type="common">Tree cotton</name>
    <name type="synonym">Gossypium nanking</name>
    <dbReference type="NCBI Taxonomy" id="29729"/>
    <lineage>
        <taxon>Eukaryota</taxon>
        <taxon>Viridiplantae</taxon>
        <taxon>Streptophyta</taxon>
        <taxon>Embryophyta</taxon>
        <taxon>Tracheophyta</taxon>
        <taxon>Spermatophyta</taxon>
        <taxon>Magnoliopsida</taxon>
        <taxon>eudicotyledons</taxon>
        <taxon>Gunneridae</taxon>
        <taxon>Pentapetalae</taxon>
        <taxon>rosids</taxon>
        <taxon>malvids</taxon>
        <taxon>Malvales</taxon>
        <taxon>Malvaceae</taxon>
        <taxon>Malvoideae</taxon>
        <taxon>Gossypium</taxon>
    </lineage>
</organism>
<dbReference type="CDD" id="cd06222">
    <property type="entry name" value="RNase_H_like"/>
    <property type="match status" value="1"/>
</dbReference>
<evidence type="ECO:0000313" key="2">
    <source>
        <dbReference type="EMBL" id="KAK5783699.1"/>
    </source>
</evidence>
<comment type="caution">
    <text evidence="2">The sequence shown here is derived from an EMBL/GenBank/DDBJ whole genome shotgun (WGS) entry which is preliminary data.</text>
</comment>
<dbReference type="EMBL" id="JARKNE010000011">
    <property type="protein sequence ID" value="KAK5783699.1"/>
    <property type="molecule type" value="Genomic_DNA"/>
</dbReference>
<dbReference type="InterPro" id="IPR002156">
    <property type="entry name" value="RNaseH_domain"/>
</dbReference>
<dbReference type="Gene3D" id="3.30.420.10">
    <property type="entry name" value="Ribonuclease H-like superfamily/Ribonuclease H"/>
    <property type="match status" value="1"/>
</dbReference>
<evidence type="ECO:0000313" key="3">
    <source>
        <dbReference type="Proteomes" id="UP001358586"/>
    </source>
</evidence>
<reference evidence="2 3" key="1">
    <citation type="submission" date="2023-03" db="EMBL/GenBank/DDBJ databases">
        <title>WGS of Gossypium arboreum.</title>
        <authorList>
            <person name="Yu D."/>
        </authorList>
    </citation>
    <scope>NUCLEOTIDE SEQUENCE [LARGE SCALE GENOMIC DNA]</scope>
    <source>
        <tissue evidence="2">Leaf</tissue>
    </source>
</reference>
<dbReference type="InterPro" id="IPR044730">
    <property type="entry name" value="RNase_H-like_dom_plant"/>
</dbReference>
<keyword evidence="3" id="KW-1185">Reference proteome</keyword>
<sequence length="113" mass="12754">MSTETRCKFSSSYLTNDWVTLSKDGSIQKEVGFAAVGGIVQDQGGTWILGFNRYLGIFFVFYAESWGILDGLIILSERGYDNVLIQSDYLEPVTTIQERSSEGSNYTLVRRIY</sequence>
<dbReference type="SUPFAM" id="SSF53098">
    <property type="entry name" value="Ribonuclease H-like"/>
    <property type="match status" value="1"/>
</dbReference>
<dbReference type="Proteomes" id="UP001358586">
    <property type="component" value="Chromosome 11"/>
</dbReference>